<evidence type="ECO:0000313" key="2">
    <source>
        <dbReference type="EMBL" id="GFR61293.1"/>
    </source>
</evidence>
<keyword evidence="3" id="KW-1185">Reference proteome</keyword>
<feature type="region of interest" description="Disordered" evidence="1">
    <location>
        <begin position="1"/>
        <end position="40"/>
    </location>
</feature>
<sequence length="107" mass="11839">MCVGNLSQELNVDLPKQDSNPMPLDSKAEGLPLERNATDQRPLYGRMVPVFAYDKCKTTFSGKSSLNDSVLYIKGGERENGEDRWETRDGGQIQDSETQTGKKTGVV</sequence>
<protein>
    <submittedName>
        <fullName evidence="2">Uncharacterized protein</fullName>
    </submittedName>
</protein>
<dbReference type="Proteomes" id="UP000762676">
    <property type="component" value="Unassembled WGS sequence"/>
</dbReference>
<proteinExistence type="predicted"/>
<dbReference type="AlphaFoldDB" id="A0AAV4ELF8"/>
<evidence type="ECO:0000313" key="3">
    <source>
        <dbReference type="Proteomes" id="UP000762676"/>
    </source>
</evidence>
<feature type="compositionally biased region" description="Polar residues" evidence="1">
    <location>
        <begin position="93"/>
        <end position="107"/>
    </location>
</feature>
<feature type="compositionally biased region" description="Polar residues" evidence="1">
    <location>
        <begin position="1"/>
        <end position="10"/>
    </location>
</feature>
<accession>A0AAV4ELF8</accession>
<reference evidence="2 3" key="1">
    <citation type="journal article" date="2021" name="Elife">
        <title>Chloroplast acquisition without the gene transfer in kleptoplastic sea slugs, Plakobranchus ocellatus.</title>
        <authorList>
            <person name="Maeda T."/>
            <person name="Takahashi S."/>
            <person name="Yoshida T."/>
            <person name="Shimamura S."/>
            <person name="Takaki Y."/>
            <person name="Nagai Y."/>
            <person name="Toyoda A."/>
            <person name="Suzuki Y."/>
            <person name="Arimoto A."/>
            <person name="Ishii H."/>
            <person name="Satoh N."/>
            <person name="Nishiyama T."/>
            <person name="Hasebe M."/>
            <person name="Maruyama T."/>
            <person name="Minagawa J."/>
            <person name="Obokata J."/>
            <person name="Shigenobu S."/>
        </authorList>
    </citation>
    <scope>NUCLEOTIDE SEQUENCE [LARGE SCALE GENOMIC DNA]</scope>
</reference>
<evidence type="ECO:0000256" key="1">
    <source>
        <dbReference type="SAM" id="MobiDB-lite"/>
    </source>
</evidence>
<gene>
    <name evidence="2" type="ORF">ElyMa_003553100</name>
</gene>
<feature type="region of interest" description="Disordered" evidence="1">
    <location>
        <begin position="76"/>
        <end position="107"/>
    </location>
</feature>
<organism evidence="2 3">
    <name type="scientific">Elysia marginata</name>
    <dbReference type="NCBI Taxonomy" id="1093978"/>
    <lineage>
        <taxon>Eukaryota</taxon>
        <taxon>Metazoa</taxon>
        <taxon>Spiralia</taxon>
        <taxon>Lophotrochozoa</taxon>
        <taxon>Mollusca</taxon>
        <taxon>Gastropoda</taxon>
        <taxon>Heterobranchia</taxon>
        <taxon>Euthyneura</taxon>
        <taxon>Panpulmonata</taxon>
        <taxon>Sacoglossa</taxon>
        <taxon>Placobranchoidea</taxon>
        <taxon>Plakobranchidae</taxon>
        <taxon>Elysia</taxon>
    </lineage>
</organism>
<comment type="caution">
    <text evidence="2">The sequence shown here is derived from an EMBL/GenBank/DDBJ whole genome shotgun (WGS) entry which is preliminary data.</text>
</comment>
<dbReference type="EMBL" id="BMAT01007270">
    <property type="protein sequence ID" value="GFR61293.1"/>
    <property type="molecule type" value="Genomic_DNA"/>
</dbReference>
<name>A0AAV4ELF8_9GAST</name>
<feature type="compositionally biased region" description="Basic and acidic residues" evidence="1">
    <location>
        <begin position="76"/>
        <end position="89"/>
    </location>
</feature>